<feature type="compositionally biased region" description="Low complexity" evidence="1">
    <location>
        <begin position="99"/>
        <end position="113"/>
    </location>
</feature>
<organism evidence="2 3">
    <name type="scientific">Dorcoceras hygrometricum</name>
    <dbReference type="NCBI Taxonomy" id="472368"/>
    <lineage>
        <taxon>Eukaryota</taxon>
        <taxon>Viridiplantae</taxon>
        <taxon>Streptophyta</taxon>
        <taxon>Embryophyta</taxon>
        <taxon>Tracheophyta</taxon>
        <taxon>Spermatophyta</taxon>
        <taxon>Magnoliopsida</taxon>
        <taxon>eudicotyledons</taxon>
        <taxon>Gunneridae</taxon>
        <taxon>Pentapetalae</taxon>
        <taxon>asterids</taxon>
        <taxon>lamiids</taxon>
        <taxon>Lamiales</taxon>
        <taxon>Gesneriaceae</taxon>
        <taxon>Didymocarpoideae</taxon>
        <taxon>Trichosporeae</taxon>
        <taxon>Loxocarpinae</taxon>
        <taxon>Dorcoceras</taxon>
    </lineage>
</organism>
<dbReference type="Proteomes" id="UP000250235">
    <property type="component" value="Unassembled WGS sequence"/>
</dbReference>
<dbReference type="AlphaFoldDB" id="A0A2Z7B276"/>
<sequence length="179" mass="19652">MTPRRDRSQQDDATPHPPPPPPQLTPYKRASMDMLAGITRLLARQSERPGKSHEEDVAERCCETRTFCYSDVDRDRTSSQQSGRQRFRPRGHQFKKKGGSSSSGTGSSSSSGSKVEYCGFCGGRHPSTQRTGVQGSCNVCGQYGNFEKVCPLAGSQQAATPPHRLRVVLFLDSSNSSRE</sequence>
<feature type="region of interest" description="Disordered" evidence="1">
    <location>
        <begin position="1"/>
        <end position="32"/>
    </location>
</feature>
<keyword evidence="3" id="KW-1185">Reference proteome</keyword>
<dbReference type="EMBL" id="KV011850">
    <property type="protein sequence ID" value="KZV25612.1"/>
    <property type="molecule type" value="Genomic_DNA"/>
</dbReference>
<feature type="region of interest" description="Disordered" evidence="1">
    <location>
        <begin position="73"/>
        <end position="113"/>
    </location>
</feature>
<evidence type="ECO:0000313" key="3">
    <source>
        <dbReference type="Proteomes" id="UP000250235"/>
    </source>
</evidence>
<evidence type="ECO:0000256" key="1">
    <source>
        <dbReference type="SAM" id="MobiDB-lite"/>
    </source>
</evidence>
<reference evidence="2 3" key="1">
    <citation type="journal article" date="2015" name="Proc. Natl. Acad. Sci. U.S.A.">
        <title>The resurrection genome of Boea hygrometrica: A blueprint for survival of dehydration.</title>
        <authorList>
            <person name="Xiao L."/>
            <person name="Yang G."/>
            <person name="Zhang L."/>
            <person name="Yang X."/>
            <person name="Zhao S."/>
            <person name="Ji Z."/>
            <person name="Zhou Q."/>
            <person name="Hu M."/>
            <person name="Wang Y."/>
            <person name="Chen M."/>
            <person name="Xu Y."/>
            <person name="Jin H."/>
            <person name="Xiao X."/>
            <person name="Hu G."/>
            <person name="Bao F."/>
            <person name="Hu Y."/>
            <person name="Wan P."/>
            <person name="Li L."/>
            <person name="Deng X."/>
            <person name="Kuang T."/>
            <person name="Xiang C."/>
            <person name="Zhu J.K."/>
            <person name="Oliver M.J."/>
            <person name="He Y."/>
        </authorList>
    </citation>
    <scope>NUCLEOTIDE SEQUENCE [LARGE SCALE GENOMIC DNA]</scope>
    <source>
        <strain evidence="3">cv. XS01</strain>
    </source>
</reference>
<protein>
    <recommendedName>
        <fullName evidence="4">CCHC-type domain-containing protein</fullName>
    </recommendedName>
</protein>
<feature type="compositionally biased region" description="Basic and acidic residues" evidence="1">
    <location>
        <begin position="1"/>
        <end position="14"/>
    </location>
</feature>
<evidence type="ECO:0000313" key="2">
    <source>
        <dbReference type="EMBL" id="KZV25612.1"/>
    </source>
</evidence>
<accession>A0A2Z7B276</accession>
<name>A0A2Z7B276_9LAMI</name>
<feature type="compositionally biased region" description="Basic residues" evidence="1">
    <location>
        <begin position="85"/>
        <end position="98"/>
    </location>
</feature>
<evidence type="ECO:0008006" key="4">
    <source>
        <dbReference type="Google" id="ProtNLM"/>
    </source>
</evidence>
<feature type="compositionally biased region" description="Pro residues" evidence="1">
    <location>
        <begin position="15"/>
        <end position="24"/>
    </location>
</feature>
<proteinExistence type="predicted"/>
<gene>
    <name evidence="2" type="ORF">F511_17247</name>
</gene>